<dbReference type="CDD" id="cd18727">
    <property type="entry name" value="PIN_Swt1-like"/>
    <property type="match status" value="1"/>
</dbReference>
<reference evidence="7" key="1">
    <citation type="submission" date="2023-04" db="EMBL/GenBank/DDBJ databases">
        <title>Ambrosiozyma monospora NBRC 1965.</title>
        <authorList>
            <person name="Ichikawa N."/>
            <person name="Sato H."/>
            <person name="Tonouchi N."/>
        </authorList>
    </citation>
    <scope>NUCLEOTIDE SEQUENCE</scope>
    <source>
        <strain evidence="7">NBRC 1965</strain>
    </source>
</reference>
<feature type="domain" description="PIN" evidence="6">
    <location>
        <begin position="73"/>
        <end position="194"/>
    </location>
</feature>
<evidence type="ECO:0000256" key="5">
    <source>
        <dbReference type="ARBA" id="ARBA00074620"/>
    </source>
</evidence>
<gene>
    <name evidence="7" type="ORF">Amon01_000405600</name>
</gene>
<dbReference type="Pfam" id="PF13638">
    <property type="entry name" value="PIN_4"/>
    <property type="match status" value="1"/>
</dbReference>
<dbReference type="EMBL" id="BSXU01001870">
    <property type="protein sequence ID" value="GMG31877.1"/>
    <property type="molecule type" value="Genomic_DNA"/>
</dbReference>
<dbReference type="Gene3D" id="3.40.50.1010">
    <property type="entry name" value="5'-nuclease"/>
    <property type="match status" value="1"/>
</dbReference>
<dbReference type="InterPro" id="IPR002716">
    <property type="entry name" value="PIN_dom"/>
</dbReference>
<evidence type="ECO:0000259" key="6">
    <source>
        <dbReference type="SMART" id="SM00670"/>
    </source>
</evidence>
<dbReference type="SMART" id="SM00670">
    <property type="entry name" value="PINc"/>
    <property type="match status" value="1"/>
</dbReference>
<keyword evidence="8" id="KW-1185">Reference proteome</keyword>
<dbReference type="PANTHER" id="PTHR16161:SF0">
    <property type="entry name" value="TRANSCRIPTIONAL PROTEIN SWT1"/>
    <property type="match status" value="1"/>
</dbReference>
<comment type="caution">
    <text evidence="7">The sequence shown here is derived from an EMBL/GenBank/DDBJ whole genome shotgun (WGS) entry which is preliminary data.</text>
</comment>
<dbReference type="PANTHER" id="PTHR16161">
    <property type="entry name" value="TRANSCRIPTIONAL PROTEIN SWT1"/>
    <property type="match status" value="1"/>
</dbReference>
<dbReference type="AlphaFoldDB" id="A0A9W7DGD1"/>
<proteinExistence type="inferred from homology"/>
<dbReference type="GO" id="GO:0005634">
    <property type="term" value="C:nucleus"/>
    <property type="evidence" value="ECO:0007669"/>
    <property type="project" value="UniProtKB-SubCell"/>
</dbReference>
<evidence type="ECO:0000313" key="8">
    <source>
        <dbReference type="Proteomes" id="UP001165063"/>
    </source>
</evidence>
<evidence type="ECO:0000256" key="2">
    <source>
        <dbReference type="ARBA" id="ARBA00023163"/>
    </source>
</evidence>
<sequence length="449" mass="50960">MSHSSYLPSVHSPFGLDYPSYPSNQNESSAILETKNVDMITKMVLEARKKAPLKKITKKEQVYANVPDNLKTIFLVVDTNFIISHLELLNDLHKLSTKYKQIYQIIIPITVVSELDGLKTSSSRSLAIRARKAIDWCYAFLHNSDPIVKGQKLSERIERDSKADNAILDCCLYFKENNAGHMVVLMSNDKNFCVKALTNELLTISHRPQMTAKLIGDTIVRENSTNIEDRVTRDNLLDDEDMADISSYFTHAMVSDQQVSRPPQSSGNVSNISSCMTLEDPDGHEYIDDDFNLGESASTPPSTTPGTINIPKEISIDQACLEIYTQAESLTKEAVDFVLKSEFGEDYEMVGYDPDNLIDLKDCCKVLKKFSFSAFGEYFPKHNRTMKRLSSYYMQNKLSQAPLSIDELKEFKDFWGDVVACLYKNRDQKLVNALEKILEAWDRTIDRCV</sequence>
<evidence type="ECO:0000256" key="3">
    <source>
        <dbReference type="ARBA" id="ARBA00023242"/>
    </source>
</evidence>
<evidence type="ECO:0000256" key="4">
    <source>
        <dbReference type="ARBA" id="ARBA00060839"/>
    </source>
</evidence>
<organism evidence="7 8">
    <name type="scientific">Ambrosiozyma monospora</name>
    <name type="common">Yeast</name>
    <name type="synonym">Endomycopsis monosporus</name>
    <dbReference type="NCBI Taxonomy" id="43982"/>
    <lineage>
        <taxon>Eukaryota</taxon>
        <taxon>Fungi</taxon>
        <taxon>Dikarya</taxon>
        <taxon>Ascomycota</taxon>
        <taxon>Saccharomycotina</taxon>
        <taxon>Pichiomycetes</taxon>
        <taxon>Pichiales</taxon>
        <taxon>Pichiaceae</taxon>
        <taxon>Ambrosiozyma</taxon>
    </lineage>
</organism>
<keyword evidence="3" id="KW-0539">Nucleus</keyword>
<dbReference type="InterPro" id="IPR029060">
    <property type="entry name" value="PIN-like_dom_sf"/>
</dbReference>
<comment type="similarity">
    <text evidence="4">Belongs to the SWT1 family.</text>
</comment>
<comment type="subcellular location">
    <subcellularLocation>
        <location evidence="1">Nucleus</location>
    </subcellularLocation>
</comment>
<protein>
    <recommendedName>
        <fullName evidence="5">Transcriptional protein SWT1</fullName>
    </recommendedName>
</protein>
<dbReference type="Proteomes" id="UP001165063">
    <property type="component" value="Unassembled WGS sequence"/>
</dbReference>
<evidence type="ECO:0000256" key="1">
    <source>
        <dbReference type="ARBA" id="ARBA00004123"/>
    </source>
</evidence>
<dbReference type="FunFam" id="3.40.50.1010:FF:000045">
    <property type="entry name" value="Transcriptional protein swt1"/>
    <property type="match status" value="1"/>
</dbReference>
<dbReference type="SUPFAM" id="SSF88723">
    <property type="entry name" value="PIN domain-like"/>
    <property type="match status" value="1"/>
</dbReference>
<dbReference type="GO" id="GO:0004540">
    <property type="term" value="F:RNA nuclease activity"/>
    <property type="evidence" value="ECO:0007669"/>
    <property type="project" value="UniProtKB-ARBA"/>
</dbReference>
<evidence type="ECO:0000313" key="7">
    <source>
        <dbReference type="EMBL" id="GMG31877.1"/>
    </source>
</evidence>
<dbReference type="Pfam" id="PF21693">
    <property type="entry name" value="SWT1_3rd"/>
    <property type="match status" value="1"/>
</dbReference>
<name>A0A9W7DGD1_AMBMO</name>
<keyword evidence="2" id="KW-0804">Transcription</keyword>
<dbReference type="InterPro" id="IPR052626">
    <property type="entry name" value="SWT1_Regulator"/>
</dbReference>
<dbReference type="InterPro" id="IPR049014">
    <property type="entry name" value="SWT1_C"/>
</dbReference>
<accession>A0A9W7DGD1</accession>
<dbReference type="OrthoDB" id="2017974at2759"/>